<evidence type="ECO:0000256" key="6">
    <source>
        <dbReference type="RuleBase" id="RU364021"/>
    </source>
</evidence>
<dbReference type="GO" id="GO:0043657">
    <property type="term" value="C:host cell"/>
    <property type="evidence" value="ECO:0007669"/>
    <property type="project" value="GOC"/>
</dbReference>
<dbReference type="GO" id="GO:0043655">
    <property type="term" value="C:host extracellular space"/>
    <property type="evidence" value="ECO:0007669"/>
    <property type="project" value="UniProtKB-SubCell"/>
</dbReference>
<gene>
    <name evidence="5 6 8" type="primary">vpr</name>
</gene>
<keyword evidence="5" id="KW-1121">Modulation of host cell cycle by virus</keyword>
<reference evidence="8" key="1">
    <citation type="journal article" date="2018" name="Front. Microbiol.">
        <title>Universal Target Capture of HIV Sequences From NGS Libraries.</title>
        <authorList>
            <person name="Yamaguchi J."/>
            <person name="Olivo A."/>
            <person name="Laeyendecker O."/>
            <person name="Forberg K."/>
            <person name="Ndembi N."/>
            <person name="Mbanya D."/>
            <person name="Kaptue L."/>
            <person name="Quinn T.C."/>
            <person name="Cloherty G.A."/>
            <person name="Rodgers M.A."/>
            <person name="Berg M.G."/>
        </authorList>
    </citation>
    <scope>NUCLEOTIDE SEQUENCE</scope>
    <source>
        <strain evidence="8">AB260</strain>
    </source>
</reference>
<dbReference type="GO" id="GO:0044423">
    <property type="term" value="C:virion component"/>
    <property type="evidence" value="ECO:0007669"/>
    <property type="project" value="UniProtKB-UniRule"/>
</dbReference>
<feature type="compositionally biased region" description="Basic residues" evidence="7">
    <location>
        <begin position="90"/>
        <end position="100"/>
    </location>
</feature>
<keyword evidence="5 6" id="KW-0131">Cell cycle</keyword>
<comment type="miscellaneous">
    <text evidence="5">HIV-1 lineages are divided in three main groups, M (for Major), O (for Outlier), and N (for New, or Non-M, Non-O). The vast majority of strains found worldwide belong to the group M. Group O seems to be endemic to and largely confined to Cameroon and neighboring countries in West Central Africa, where these viruses represent a small minority of HIV-1 strains. The group N is represented by a limited number of isolates from Cameroonian persons. The group M is further subdivided in 9 clades or subtypes (A to D, F to H, J and K).</text>
</comment>
<dbReference type="Gene3D" id="1.20.5.90">
    <property type="entry name" value="VpR/VpX protein, C-terminal domain"/>
    <property type="match status" value="1"/>
</dbReference>
<evidence type="ECO:0000256" key="7">
    <source>
        <dbReference type="SAM" id="MobiDB-lite"/>
    </source>
</evidence>
<keyword evidence="5 6" id="KW-1160">Virus entry into host cell</keyword>
<comment type="similarity">
    <text evidence="5">Belongs to the HIV-1 VPR protein family.</text>
</comment>
<keyword evidence="5" id="KW-0597">Phosphoprotein</keyword>
<keyword evidence="5" id="KW-0053">Apoptosis</keyword>
<comment type="PTM">
    <text evidence="5">Phosphorylated on several residues by host. These phosphorylations regulate VPR activity for the nuclear import of the HIV-1 pre-integration complex.</text>
</comment>
<dbReference type="Pfam" id="PF00522">
    <property type="entry name" value="VPR"/>
    <property type="match status" value="1"/>
</dbReference>
<evidence type="ECO:0000256" key="2">
    <source>
        <dbReference type="ARBA" id="ARBA00022562"/>
    </source>
</evidence>
<dbReference type="GO" id="GO:0006351">
    <property type="term" value="P:DNA-templated transcription"/>
    <property type="evidence" value="ECO:0007669"/>
    <property type="project" value="UniProtKB-UniRule"/>
</dbReference>
<name>A0A3G2Y526_HV1</name>
<dbReference type="GO" id="GO:0051260">
    <property type="term" value="P:protein homooligomerization"/>
    <property type="evidence" value="ECO:0007669"/>
    <property type="project" value="UniProtKB-UniRule"/>
</dbReference>
<sequence length="100" mass="11593">MEQAPEDQGPAREPFNEWALETLEELKTEASRHFPRYWLQALGQYIYDTFGDTWVGVMAITRILQQLLFVHFRIGCQHSRIGINPSNTRGRGRRNGSSRS</sequence>
<comment type="function">
    <text evidence="5 6">During virus replication, may deplete host UNG protein, and incude G2-M cell cycle arrest. Acts by targeting specific host proteins for degradation by the 26S proteasome, through association with the cellular CUL4A-DDB1 E3 ligase complex by direct interaction with host VPRPB/DCAF-1. Cell cycle arrest reportedly occurs within hours of infection and is not blocked by antiviral agents, suggesting that it is initiated by the VPR carried into the virion. Additionally, VPR induces apoptosis in a cell cycle dependent manner suggesting that these two effects are mechanistically linked. Detected in the serum and cerebrospinal fluid of AIDS patient, VPR may also induce cell death to bystander cells.</text>
</comment>
<keyword evidence="5 6" id="KW-1163">Viral penetration into host nucleus</keyword>
<dbReference type="GO" id="GO:0034220">
    <property type="term" value="P:monoatomic ion transmembrane transport"/>
    <property type="evidence" value="ECO:0007669"/>
    <property type="project" value="UniProtKB-KW"/>
</dbReference>
<feature type="region of interest" description="Homooligomerization" evidence="5">
    <location>
        <begin position="1"/>
        <end position="42"/>
    </location>
</feature>
<comment type="subcellular location">
    <subcellularLocation>
        <location evidence="1 5">Host nucleus</location>
    </subcellularLocation>
    <subcellularLocation>
        <location evidence="5">Virion</location>
    </subcellularLocation>
    <subcellularLocation>
        <location evidence="5">Host extracellular space</location>
    </subcellularLocation>
    <text evidence="5">Incorporation into virion is dependent on p6 GAG sequences. Lacks a canonical nuclear localization signal, thus import into nucleus may function independently of the human importin pathway. Detected in high quantity in the serum and cerebrospinal fluid of AIDS patient.</text>
</comment>
<dbReference type="HAMAP" id="MF_04080">
    <property type="entry name" value="HIV_VPR"/>
    <property type="match status" value="1"/>
</dbReference>
<dbReference type="GO" id="GO:0075732">
    <property type="term" value="P:viral penetration into host nucleus"/>
    <property type="evidence" value="ECO:0007669"/>
    <property type="project" value="UniProtKB-UniRule"/>
</dbReference>
<protein>
    <recommendedName>
        <fullName evidence="5 6">Protein Vpr</fullName>
    </recommendedName>
    <alternativeName>
        <fullName evidence="5">R ORF protein</fullName>
    </alternativeName>
    <alternativeName>
        <fullName evidence="5 6">Viral protein R</fullName>
    </alternativeName>
</protein>
<keyword evidence="5 6" id="KW-0805">Transcription regulation</keyword>
<accession>A0A3G2Y526</accession>
<dbReference type="Gene3D" id="6.10.210.10">
    <property type="match status" value="1"/>
</dbReference>
<keyword evidence="2 5" id="KW-1048">Host nucleus</keyword>
<dbReference type="GO" id="GO:0042025">
    <property type="term" value="C:host cell nucleus"/>
    <property type="evidence" value="ECO:0007669"/>
    <property type="project" value="UniProtKB-SubCell"/>
</dbReference>
<keyword evidence="5" id="KW-0813">Transport</keyword>
<evidence type="ECO:0000313" key="8">
    <source>
        <dbReference type="EMBL" id="AYP19848.1"/>
    </source>
</evidence>
<dbReference type="GO" id="GO:0039592">
    <property type="term" value="P:symbiont-mediated arrest of host cell cycle during G2/M transition"/>
    <property type="evidence" value="ECO:0007669"/>
    <property type="project" value="UniProtKB-UniRule"/>
</dbReference>
<comment type="function">
    <text evidence="5 6">During virus entry, plays a role in the transport of the viral pre-integration (PIC) complex to the host nucleus. This function is crucial for viral infection of non-dividing macrophages. May act directly at the nuclear pore complex, by binding nucleoporins phenylalanine-glycine (FG)-repeat regions.</text>
</comment>
<comment type="subunit">
    <text evidence="5">Homooligomer, may form homodimer. Interacts with p6-gag region of the Pr55 Gag precursor protein through a (Leu-X-X)4 motif near the C-terminus of the P6gag protein. Interacts with host UNG. May interact with host RAD23A/HHR23A. Interacts with host VPRBP/DCAF1, leading to hijack the CUL4A-RBX1-DDB1-DCAF1/VPRBP complex, mediating ubiquitination of host proteins such as TERT and ZGPAT and arrest of the cell cycle in G2 phase.</text>
</comment>
<evidence type="ECO:0000256" key="3">
    <source>
        <dbReference type="ARBA" id="ARBA00022581"/>
    </source>
</evidence>
<feature type="region of interest" description="Disordered" evidence="7">
    <location>
        <begin position="80"/>
        <end position="100"/>
    </location>
</feature>
<evidence type="ECO:0000256" key="5">
    <source>
        <dbReference type="HAMAP-Rule" id="MF_04080"/>
    </source>
</evidence>
<dbReference type="GO" id="GO:0046718">
    <property type="term" value="P:symbiont entry into host cell"/>
    <property type="evidence" value="ECO:0007669"/>
    <property type="project" value="UniProtKB-KW"/>
</dbReference>
<evidence type="ECO:0000256" key="4">
    <source>
        <dbReference type="ARBA" id="ARBA00022844"/>
    </source>
</evidence>
<dbReference type="InterPro" id="IPR000012">
    <property type="entry name" value="RetroV_VpR/X"/>
</dbReference>
<dbReference type="PRINTS" id="PR00444">
    <property type="entry name" value="HIVVPRVPX"/>
</dbReference>
<evidence type="ECO:0000256" key="1">
    <source>
        <dbReference type="ARBA" id="ARBA00004147"/>
    </source>
</evidence>
<organismHost>
    <name type="scientific">Homo sapiens</name>
    <name type="common">Human</name>
    <dbReference type="NCBI Taxonomy" id="9606"/>
</organismHost>
<keyword evidence="5" id="KW-1079">Host G2/M cell cycle arrest by virus</keyword>
<keyword evidence="5" id="KW-0406">Ion transport</keyword>
<dbReference type="GO" id="GO:0052151">
    <property type="term" value="P:symbiont-mediated activation of host apoptosis"/>
    <property type="evidence" value="ECO:0007669"/>
    <property type="project" value="UniProtKB-UniRule"/>
</dbReference>
<keyword evidence="5 6" id="KW-0804">Transcription</keyword>
<keyword evidence="3 5" id="KW-0945">Host-virus interaction</keyword>
<dbReference type="GO" id="GO:0006355">
    <property type="term" value="P:regulation of DNA-templated transcription"/>
    <property type="evidence" value="ECO:0007669"/>
    <property type="project" value="UniProtKB-UniRule"/>
</dbReference>
<keyword evidence="5 6" id="KW-0010">Activator</keyword>
<keyword evidence="4 5" id="KW-0946">Virion</keyword>
<dbReference type="EMBL" id="MH705147">
    <property type="protein sequence ID" value="AYP19848.1"/>
    <property type="molecule type" value="Genomic_RNA"/>
</dbReference>
<organism evidence="8">
    <name type="scientific">Human immunodeficiency virus type 1</name>
    <name type="common">HIV-1</name>
    <dbReference type="NCBI Taxonomy" id="11676"/>
    <lineage>
        <taxon>Viruses</taxon>
        <taxon>Riboviria</taxon>
        <taxon>Pararnavirae</taxon>
        <taxon>Artverviricota</taxon>
        <taxon>Revtraviricetes</taxon>
        <taxon>Ortervirales</taxon>
        <taxon>Retroviridae</taxon>
        <taxon>Orthoretrovirinae</taxon>
        <taxon>Lentivirus</taxon>
        <taxon>Lentivirus humimdef1</taxon>
    </lineage>
</organism>
<proteinExistence type="inferred from homology"/>
<keyword evidence="5" id="KW-0407">Ion channel</keyword>